<organism evidence="2 3">
    <name type="scientific">Lentinula guzmanii</name>
    <dbReference type="NCBI Taxonomy" id="2804957"/>
    <lineage>
        <taxon>Eukaryota</taxon>
        <taxon>Fungi</taxon>
        <taxon>Dikarya</taxon>
        <taxon>Basidiomycota</taxon>
        <taxon>Agaricomycotina</taxon>
        <taxon>Agaricomycetes</taxon>
        <taxon>Agaricomycetidae</taxon>
        <taxon>Agaricales</taxon>
        <taxon>Marasmiineae</taxon>
        <taxon>Omphalotaceae</taxon>
        <taxon>Lentinula</taxon>
    </lineage>
</organism>
<feature type="compositionally biased region" description="Gly residues" evidence="1">
    <location>
        <begin position="346"/>
        <end position="356"/>
    </location>
</feature>
<feature type="region of interest" description="Disordered" evidence="1">
    <location>
        <begin position="285"/>
        <end position="370"/>
    </location>
</feature>
<protein>
    <recommendedName>
        <fullName evidence="4">Extracellular mutant protein 11 C-terminal domain-containing protein</fullName>
    </recommendedName>
</protein>
<comment type="caution">
    <text evidence="2">The sequence shown here is derived from an EMBL/GenBank/DDBJ whole genome shotgun (WGS) entry which is preliminary data.</text>
</comment>
<dbReference type="EMBL" id="JANVFO010000044">
    <property type="protein sequence ID" value="KAJ3726386.1"/>
    <property type="molecule type" value="Genomic_DNA"/>
</dbReference>
<feature type="compositionally biased region" description="Low complexity" evidence="1">
    <location>
        <begin position="52"/>
        <end position="63"/>
    </location>
</feature>
<feature type="compositionally biased region" description="Low complexity" evidence="1">
    <location>
        <begin position="82"/>
        <end position="108"/>
    </location>
</feature>
<accession>A0AA38JMF6</accession>
<dbReference type="Proteomes" id="UP001176059">
    <property type="component" value="Unassembled WGS sequence"/>
</dbReference>
<dbReference type="AlphaFoldDB" id="A0AA38JMF6"/>
<feature type="compositionally biased region" description="Basic and acidic residues" evidence="1">
    <location>
        <begin position="308"/>
        <end position="317"/>
    </location>
</feature>
<sequence length="474" mass="51571">MSARTPFIPNTSRPASRATHTKDSIVTSTPAKDPSFAPESLNNLLHGDMLKSSPALQLSSSSQNKGPVVSDHETPSAKTISGKPSNLNGLLKKSSGSHSGLSLSGRKSNANQVSGSAKESALTKSLSIRRDQAGTPSVFAPKPLNAVSAADLLFSSSIKSPALPNCPVPSLHIANETHIPMKSEGNPYPVSQYKFGNAPPQRVLLHNDDSATRAIPASLIGLIPNHAHDRTTKKRGRAELDTDDDVIYANHMDSGPTKRYKTNEPLQVDMDARSYMEEADRFHPQARFSPELPSSPMERGESPQSRTTSHEPHDYRQHTSPPVHHQGFNQHQLQYSERMSRDHTVIGGGNGDGDSGIGPPSLSNGSNERGGDALDKLLGCQAHVYIEDHMEKYEQLATKWKDCSMEEWVKGADEIMAKYVKILDFVKNHMTTKLKLFTSFDQQLEAHNSVLNDRAKVLDGVKSKLVAQSGSILA</sequence>
<name>A0AA38JMF6_9AGAR</name>
<keyword evidence="3" id="KW-1185">Reference proteome</keyword>
<evidence type="ECO:0000313" key="2">
    <source>
        <dbReference type="EMBL" id="KAJ3726386.1"/>
    </source>
</evidence>
<feature type="region of interest" description="Disordered" evidence="1">
    <location>
        <begin position="1"/>
        <end position="129"/>
    </location>
</feature>
<evidence type="ECO:0008006" key="4">
    <source>
        <dbReference type="Google" id="ProtNLM"/>
    </source>
</evidence>
<feature type="compositionally biased region" description="Polar residues" evidence="1">
    <location>
        <begin position="109"/>
        <end position="126"/>
    </location>
</feature>
<reference evidence="2" key="2">
    <citation type="journal article" date="2023" name="Proc. Natl. Acad. Sci. U.S.A.">
        <title>A global phylogenomic analysis of the shiitake genus Lentinula.</title>
        <authorList>
            <person name="Sierra-Patev S."/>
            <person name="Min B."/>
            <person name="Naranjo-Ortiz M."/>
            <person name="Looney B."/>
            <person name="Konkel Z."/>
            <person name="Slot J.C."/>
            <person name="Sakamoto Y."/>
            <person name="Steenwyk J.L."/>
            <person name="Rokas A."/>
            <person name="Carro J."/>
            <person name="Camarero S."/>
            <person name="Ferreira P."/>
            <person name="Molpeceres G."/>
            <person name="Ruiz-Duenas F.J."/>
            <person name="Serrano A."/>
            <person name="Henrissat B."/>
            <person name="Drula E."/>
            <person name="Hughes K.W."/>
            <person name="Mata J.L."/>
            <person name="Ishikawa N.K."/>
            <person name="Vargas-Isla R."/>
            <person name="Ushijima S."/>
            <person name="Smith C.A."/>
            <person name="Donoghue J."/>
            <person name="Ahrendt S."/>
            <person name="Andreopoulos W."/>
            <person name="He G."/>
            <person name="LaButti K."/>
            <person name="Lipzen A."/>
            <person name="Ng V."/>
            <person name="Riley R."/>
            <person name="Sandor L."/>
            <person name="Barry K."/>
            <person name="Martinez A.T."/>
            <person name="Xiao Y."/>
            <person name="Gibbons J.G."/>
            <person name="Terashima K."/>
            <person name="Grigoriev I.V."/>
            <person name="Hibbett D."/>
        </authorList>
    </citation>
    <scope>NUCLEOTIDE SEQUENCE</scope>
    <source>
        <strain evidence="2">ET3784</strain>
    </source>
</reference>
<evidence type="ECO:0000256" key="1">
    <source>
        <dbReference type="SAM" id="MobiDB-lite"/>
    </source>
</evidence>
<evidence type="ECO:0000313" key="3">
    <source>
        <dbReference type="Proteomes" id="UP001176059"/>
    </source>
</evidence>
<reference evidence="2" key="1">
    <citation type="submission" date="2022-08" db="EMBL/GenBank/DDBJ databases">
        <authorList>
            <consortium name="DOE Joint Genome Institute"/>
            <person name="Min B."/>
            <person name="Sierra-Patev S."/>
            <person name="Naranjo-Ortiz M."/>
            <person name="Looney B."/>
            <person name="Konkel Z."/>
            <person name="Slot J.C."/>
            <person name="Sakamoto Y."/>
            <person name="Steenwyk J.L."/>
            <person name="Rokas A."/>
            <person name="Carro J."/>
            <person name="Camarero S."/>
            <person name="Ferreira P."/>
            <person name="Molpeceres G."/>
            <person name="Ruiz-duenas F.J."/>
            <person name="Serrano A."/>
            <person name="Henrissat B."/>
            <person name="Drula E."/>
            <person name="Hughes K.W."/>
            <person name="Mata J.L."/>
            <person name="Ishikawa N.K."/>
            <person name="Vargas-Isla R."/>
            <person name="Ushijima S."/>
            <person name="Smith C.A."/>
            <person name="Ahrendt S."/>
            <person name="Andreopoulos W."/>
            <person name="He G."/>
            <person name="LaButti K."/>
            <person name="Lipzen A."/>
            <person name="Ng V."/>
            <person name="Riley R."/>
            <person name="Sandor L."/>
            <person name="Barry K."/>
            <person name="Martinez A.T."/>
            <person name="Xiao Y."/>
            <person name="Gibbons J.G."/>
            <person name="Terashima K."/>
            <person name="Hibbett D.S."/>
            <person name="Grigoriev I.V."/>
        </authorList>
    </citation>
    <scope>NUCLEOTIDE SEQUENCE</scope>
    <source>
        <strain evidence="2">ET3784</strain>
    </source>
</reference>
<gene>
    <name evidence="2" type="ORF">DFJ43DRAFT_1087981</name>
</gene>
<feature type="compositionally biased region" description="Polar residues" evidence="1">
    <location>
        <begin position="327"/>
        <end position="337"/>
    </location>
</feature>
<proteinExistence type="predicted"/>